<comment type="similarity">
    <text evidence="1">Belongs to the ARG7 family.</text>
</comment>
<keyword evidence="2" id="KW-0217">Developmental protein</keyword>
<sequence>MMINPKKLIKMARKWQRVATLRRKRISLPKVNTSAVADKGHFVAYTTDGRRFAFPISYLSNHIFQELLRMSEEEFGLPSNGPITLPCDSIFMEYVMSLIRGCVDRHLLETLLMSVASSRCSLSHSLHHYGQTSQQLLVCSC</sequence>
<dbReference type="Proteomes" id="UP001281410">
    <property type="component" value="Unassembled WGS sequence"/>
</dbReference>
<dbReference type="PANTHER" id="PTHR31175">
    <property type="entry name" value="AUXIN-RESPONSIVE FAMILY PROTEIN"/>
    <property type="match status" value="1"/>
</dbReference>
<evidence type="ECO:0008006" key="6">
    <source>
        <dbReference type="Google" id="ProtNLM"/>
    </source>
</evidence>
<proteinExistence type="inferred from homology"/>
<evidence type="ECO:0000256" key="3">
    <source>
        <dbReference type="ARBA" id="ARBA00022604"/>
    </source>
</evidence>
<reference evidence="4" key="1">
    <citation type="journal article" date="2023" name="Plant J.">
        <title>Genome sequences and population genomics provide insights into the demographic history, inbreeding, and mutation load of two 'living fossil' tree species of Dipteronia.</title>
        <authorList>
            <person name="Feng Y."/>
            <person name="Comes H.P."/>
            <person name="Chen J."/>
            <person name="Zhu S."/>
            <person name="Lu R."/>
            <person name="Zhang X."/>
            <person name="Li P."/>
            <person name="Qiu J."/>
            <person name="Olsen K.M."/>
            <person name="Qiu Y."/>
        </authorList>
    </citation>
    <scope>NUCLEOTIDE SEQUENCE</scope>
    <source>
        <strain evidence="4">NBL</strain>
    </source>
</reference>
<dbReference type="EMBL" id="JANJYJ010000001">
    <property type="protein sequence ID" value="KAK3231010.1"/>
    <property type="molecule type" value="Genomic_DNA"/>
</dbReference>
<gene>
    <name evidence="4" type="ORF">Dsin_002891</name>
</gene>
<evidence type="ECO:0000313" key="5">
    <source>
        <dbReference type="Proteomes" id="UP001281410"/>
    </source>
</evidence>
<protein>
    <recommendedName>
        <fullName evidence="6">Small auxin up regulated protein</fullName>
    </recommendedName>
</protein>
<dbReference type="GO" id="GO:0009733">
    <property type="term" value="P:response to auxin"/>
    <property type="evidence" value="ECO:0007669"/>
    <property type="project" value="InterPro"/>
</dbReference>
<dbReference type="InterPro" id="IPR003676">
    <property type="entry name" value="SAUR_fam"/>
</dbReference>
<evidence type="ECO:0000256" key="1">
    <source>
        <dbReference type="ARBA" id="ARBA00006974"/>
    </source>
</evidence>
<keyword evidence="3" id="KW-0341">Growth regulation</keyword>
<organism evidence="4 5">
    <name type="scientific">Dipteronia sinensis</name>
    <dbReference type="NCBI Taxonomy" id="43782"/>
    <lineage>
        <taxon>Eukaryota</taxon>
        <taxon>Viridiplantae</taxon>
        <taxon>Streptophyta</taxon>
        <taxon>Embryophyta</taxon>
        <taxon>Tracheophyta</taxon>
        <taxon>Spermatophyta</taxon>
        <taxon>Magnoliopsida</taxon>
        <taxon>eudicotyledons</taxon>
        <taxon>Gunneridae</taxon>
        <taxon>Pentapetalae</taxon>
        <taxon>rosids</taxon>
        <taxon>malvids</taxon>
        <taxon>Sapindales</taxon>
        <taxon>Sapindaceae</taxon>
        <taxon>Hippocastanoideae</taxon>
        <taxon>Acereae</taxon>
        <taxon>Dipteronia</taxon>
    </lineage>
</organism>
<evidence type="ECO:0000256" key="2">
    <source>
        <dbReference type="ARBA" id="ARBA00022473"/>
    </source>
</evidence>
<keyword evidence="5" id="KW-1185">Reference proteome</keyword>
<comment type="caution">
    <text evidence="4">The sequence shown here is derived from an EMBL/GenBank/DDBJ whole genome shotgun (WGS) entry which is preliminary data.</text>
</comment>
<dbReference type="AlphaFoldDB" id="A0AAE0ELN5"/>
<accession>A0AAE0ELN5</accession>
<name>A0AAE0ELN5_9ROSI</name>
<evidence type="ECO:0000313" key="4">
    <source>
        <dbReference type="EMBL" id="KAK3231010.1"/>
    </source>
</evidence>
<dbReference type="Pfam" id="PF02519">
    <property type="entry name" value="Auxin_inducible"/>
    <property type="match status" value="1"/>
</dbReference>